<keyword evidence="8" id="KW-1185">Reference proteome</keyword>
<dbReference type="GO" id="GO:0004527">
    <property type="term" value="F:exonuclease activity"/>
    <property type="evidence" value="ECO:0007669"/>
    <property type="project" value="UniProtKB-KW"/>
</dbReference>
<dbReference type="InterPro" id="IPR047021">
    <property type="entry name" value="REXO1/3/4-like"/>
</dbReference>
<dbReference type="SMART" id="SM00355">
    <property type="entry name" value="ZnF_C2H2"/>
    <property type="match status" value="2"/>
</dbReference>
<accession>A0A0M8P924</accession>
<feature type="compositionally biased region" description="Polar residues" evidence="5">
    <location>
        <begin position="151"/>
        <end position="166"/>
    </location>
</feature>
<feature type="compositionally biased region" description="Polar residues" evidence="5">
    <location>
        <begin position="330"/>
        <end position="340"/>
    </location>
</feature>
<feature type="region of interest" description="Disordered" evidence="5">
    <location>
        <begin position="299"/>
        <end position="340"/>
    </location>
</feature>
<feature type="region of interest" description="Disordered" evidence="5">
    <location>
        <begin position="533"/>
        <end position="561"/>
    </location>
</feature>
<dbReference type="InterPro" id="IPR013520">
    <property type="entry name" value="Ribonucl_H"/>
</dbReference>
<feature type="domain" description="C2H2-type" evidence="6">
    <location>
        <begin position="58"/>
        <end position="86"/>
    </location>
</feature>
<dbReference type="SUPFAM" id="SSF53098">
    <property type="entry name" value="Ribonuclease H-like"/>
    <property type="match status" value="1"/>
</dbReference>
<dbReference type="Proteomes" id="UP000037696">
    <property type="component" value="Unassembled WGS sequence"/>
</dbReference>
<dbReference type="PROSITE" id="PS00028">
    <property type="entry name" value="ZINC_FINGER_C2H2_1"/>
    <property type="match status" value="1"/>
</dbReference>
<feature type="region of interest" description="Disordered" evidence="5">
    <location>
        <begin position="395"/>
        <end position="453"/>
    </location>
</feature>
<keyword evidence="1" id="KW-0540">Nuclease</keyword>
<name>A0A0M8P924_9EURO</name>
<feature type="region of interest" description="Disordered" evidence="5">
    <location>
        <begin position="1"/>
        <end position="24"/>
    </location>
</feature>
<dbReference type="GO" id="GO:0003676">
    <property type="term" value="F:nucleic acid binding"/>
    <property type="evidence" value="ECO:0007669"/>
    <property type="project" value="InterPro"/>
</dbReference>
<feature type="compositionally biased region" description="Polar residues" evidence="5">
    <location>
        <begin position="400"/>
        <end position="446"/>
    </location>
</feature>
<gene>
    <name evidence="7" type="ORF">ACN38_g1273</name>
</gene>
<dbReference type="InterPro" id="IPR036397">
    <property type="entry name" value="RNaseH_sf"/>
</dbReference>
<dbReference type="PROSITE" id="PS50157">
    <property type="entry name" value="ZINC_FINGER_C2H2_2"/>
    <property type="match status" value="1"/>
</dbReference>
<dbReference type="PANTHER" id="PTHR12801">
    <property type="entry name" value="RNA EXONUCLEASE REXO1 / RECO3 FAMILY MEMBER-RELATED"/>
    <property type="match status" value="1"/>
</dbReference>
<comment type="caution">
    <text evidence="7">The sequence shown here is derived from an EMBL/GenBank/DDBJ whole genome shotgun (WGS) entry which is preliminary data.</text>
</comment>
<evidence type="ECO:0000256" key="5">
    <source>
        <dbReference type="SAM" id="MobiDB-lite"/>
    </source>
</evidence>
<dbReference type="AlphaFoldDB" id="A0A0M8P924"/>
<evidence type="ECO:0000256" key="1">
    <source>
        <dbReference type="ARBA" id="ARBA00022722"/>
    </source>
</evidence>
<evidence type="ECO:0000256" key="2">
    <source>
        <dbReference type="ARBA" id="ARBA00022801"/>
    </source>
</evidence>
<dbReference type="GO" id="GO:0006364">
    <property type="term" value="P:rRNA processing"/>
    <property type="evidence" value="ECO:0007669"/>
    <property type="project" value="TreeGrafter"/>
</dbReference>
<keyword evidence="4" id="KW-0479">Metal-binding</keyword>
<feature type="region of interest" description="Disordered" evidence="5">
    <location>
        <begin position="130"/>
        <end position="166"/>
    </location>
</feature>
<feature type="compositionally biased region" description="Basic residues" evidence="5">
    <location>
        <begin position="313"/>
        <end position="324"/>
    </location>
</feature>
<feature type="region of interest" description="Disordered" evidence="5">
    <location>
        <begin position="834"/>
        <end position="860"/>
    </location>
</feature>
<keyword evidence="3" id="KW-0269">Exonuclease</keyword>
<keyword evidence="4" id="KW-0863">Zinc-finger</keyword>
<sequence length="860" mass="96740">MTIHQRTAPTMDCKSPKNCQPDDEPPKGIKIRCPVCKYRKFRSEQAFCDHIQDQHNLFPCMNCDAIFACKDDLVQHRNEKHPKAPSKLTHNRKTKGKLRPVIRKVSLPASENIPSTQPLLRLRPPTRARLPVAHARQPSTKTRKPPAPIRRQSTMQPRQSSGWPNQGNKLGHPAHAQVFRPSHSSIFHSQHQLHQIRHPLPPRPVKIYRGPSHGFRMPSRDFLPAAQSFHLAGQVTQVPLGFYKASDQVFQPVAVPGPPARFYHPRATSYETPTPPYYASSPVYQSPPRDQNQMVNYRAASEGRRTPTPVRQTHPRRMKNKIHVYRAPPQATQFPKENLQSSQEFADSNFFNQESQHQEPQQVEQVFRVPVRSPARDSPSPEQYSQEAKEVARFPHLDSQPPQRSQSSEWNSQDSEIPQSLEGSKSPEQANNQAEQVSQSFSQISQHLEPDHPLEPSQFLRQVFQEAEKVTQSRQKHSQSLENFPFLIYHYEQAESETNSQSTQFHQFAMPILEKTDQVSHNSLHLSAHDPVTAEANESDRATTSTPATNITTPSLSNPPLPRNRTFSLVYGTMPHRWTNLEPLEQTLILRYLLATCHTPKRLHSQGYNAPKTTKTESCENNGQPHQQHLDPLPTDANTTHRKAIVLDCKMIETTTCTSELAFITAIDFLTGEVLINSYVTPTAPVTNWLTPVSGITQEKMDAAIAEGNVLVSNADARGALRKFLNRDTVLIGHTLQHALRTLSLIHGRIVDTSVVTGEAVFSNAASKTTLPRIWGLETLARELVGIQIRGGDEGHSSLEDALATREILIWCLRGPQCLKAWAEKTRVSLYRRNRRGARGNRGNEGGGANANNGQENTSG</sequence>
<evidence type="ECO:0000313" key="8">
    <source>
        <dbReference type="Proteomes" id="UP000037696"/>
    </source>
</evidence>
<proteinExistence type="predicted"/>
<dbReference type="SMART" id="SM00479">
    <property type="entry name" value="EXOIII"/>
    <property type="match status" value="1"/>
</dbReference>
<feature type="compositionally biased region" description="Low complexity" evidence="5">
    <location>
        <begin position="542"/>
        <end position="555"/>
    </location>
</feature>
<dbReference type="Gene3D" id="3.30.420.10">
    <property type="entry name" value="Ribonuclease H-like superfamily/Ribonuclease H"/>
    <property type="match status" value="1"/>
</dbReference>
<dbReference type="InterPro" id="IPR013087">
    <property type="entry name" value="Znf_C2H2_type"/>
</dbReference>
<dbReference type="CDD" id="cd06137">
    <property type="entry name" value="DEDDh_RNase"/>
    <property type="match status" value="1"/>
</dbReference>
<feature type="region of interest" description="Disordered" evidence="5">
    <location>
        <begin position="605"/>
        <end position="636"/>
    </location>
</feature>
<keyword evidence="4" id="KW-0862">Zinc</keyword>
<dbReference type="PANTHER" id="PTHR12801:SF114">
    <property type="entry name" value="EXONUCLEASE, PUTATIVE (AFU_ORTHOLOGUE AFUA_7G00870)-RELATED"/>
    <property type="match status" value="1"/>
</dbReference>
<dbReference type="GO" id="GO:0000027">
    <property type="term" value="P:ribosomal large subunit assembly"/>
    <property type="evidence" value="ECO:0007669"/>
    <property type="project" value="TreeGrafter"/>
</dbReference>
<dbReference type="OrthoDB" id="16516at2759"/>
<evidence type="ECO:0000256" key="3">
    <source>
        <dbReference type="ARBA" id="ARBA00022839"/>
    </source>
</evidence>
<dbReference type="EMBL" id="LHQQ01000012">
    <property type="protein sequence ID" value="KOS47796.1"/>
    <property type="molecule type" value="Genomic_DNA"/>
</dbReference>
<dbReference type="STRING" id="229535.A0A0M8P924"/>
<reference evidence="7 8" key="1">
    <citation type="submission" date="2015-08" db="EMBL/GenBank/DDBJ databases">
        <title>Genome sequencing of Penicillium nordicum.</title>
        <authorList>
            <person name="Nguyen H.D."/>
            <person name="Seifert K.A."/>
        </authorList>
    </citation>
    <scope>NUCLEOTIDE SEQUENCE [LARGE SCALE GENOMIC DNA]</scope>
    <source>
        <strain evidence="7 8">DAOMC 185683</strain>
    </source>
</reference>
<keyword evidence="2" id="KW-0378">Hydrolase</keyword>
<dbReference type="GO" id="GO:0005634">
    <property type="term" value="C:nucleus"/>
    <property type="evidence" value="ECO:0007669"/>
    <property type="project" value="TreeGrafter"/>
</dbReference>
<evidence type="ECO:0000313" key="7">
    <source>
        <dbReference type="EMBL" id="KOS47796.1"/>
    </source>
</evidence>
<organism evidence="7 8">
    <name type="scientific">Penicillium nordicum</name>
    <dbReference type="NCBI Taxonomy" id="229535"/>
    <lineage>
        <taxon>Eukaryota</taxon>
        <taxon>Fungi</taxon>
        <taxon>Dikarya</taxon>
        <taxon>Ascomycota</taxon>
        <taxon>Pezizomycotina</taxon>
        <taxon>Eurotiomycetes</taxon>
        <taxon>Eurotiomycetidae</taxon>
        <taxon>Eurotiales</taxon>
        <taxon>Aspergillaceae</taxon>
        <taxon>Penicillium</taxon>
    </lineage>
</organism>
<dbReference type="Gene3D" id="3.30.160.60">
    <property type="entry name" value="Classic Zinc Finger"/>
    <property type="match status" value="1"/>
</dbReference>
<dbReference type="InterPro" id="IPR012337">
    <property type="entry name" value="RNaseH-like_sf"/>
</dbReference>
<evidence type="ECO:0000256" key="4">
    <source>
        <dbReference type="PROSITE-ProRule" id="PRU00042"/>
    </source>
</evidence>
<dbReference type="GO" id="GO:0008270">
    <property type="term" value="F:zinc ion binding"/>
    <property type="evidence" value="ECO:0007669"/>
    <property type="project" value="UniProtKB-KW"/>
</dbReference>
<protein>
    <recommendedName>
        <fullName evidence="6">C2H2-type domain-containing protein</fullName>
    </recommendedName>
</protein>
<evidence type="ECO:0000259" key="6">
    <source>
        <dbReference type="PROSITE" id="PS50157"/>
    </source>
</evidence>